<organism evidence="2 3">
    <name type="scientific">Micromonospora costi</name>
    <dbReference type="NCBI Taxonomy" id="1530042"/>
    <lineage>
        <taxon>Bacteria</taxon>
        <taxon>Bacillati</taxon>
        <taxon>Actinomycetota</taxon>
        <taxon>Actinomycetes</taxon>
        <taxon>Micromonosporales</taxon>
        <taxon>Micromonosporaceae</taxon>
        <taxon>Micromonospora</taxon>
    </lineage>
</organism>
<reference evidence="2 3" key="1">
    <citation type="journal article" date="2015" name="Int. J. Syst. Evol. Microbiol.">
        <title>Micromonospora costi sp. nov., isolated from a leaf of Costus speciosus.</title>
        <authorList>
            <person name="Thawai C."/>
        </authorList>
    </citation>
    <scope>NUCLEOTIDE SEQUENCE [LARGE SCALE GENOMIC DNA]</scope>
    <source>
        <strain evidence="2 3">CS1-12</strain>
    </source>
</reference>
<feature type="transmembrane region" description="Helical" evidence="1">
    <location>
        <begin position="141"/>
        <end position="161"/>
    </location>
</feature>
<accession>A0A3B0AAR0</accession>
<proteinExistence type="predicted"/>
<comment type="caution">
    <text evidence="2">The sequence shown here is derived from an EMBL/GenBank/DDBJ whole genome shotgun (WGS) entry which is preliminary data.</text>
</comment>
<dbReference type="InterPro" id="IPR012666">
    <property type="entry name" value="CbtA_put"/>
</dbReference>
<feature type="transmembrane region" description="Helical" evidence="1">
    <location>
        <begin position="212"/>
        <end position="232"/>
    </location>
</feature>
<evidence type="ECO:0000313" key="2">
    <source>
        <dbReference type="EMBL" id="RKN57599.1"/>
    </source>
</evidence>
<dbReference type="EMBL" id="RBAN01000001">
    <property type="protein sequence ID" value="RKN57599.1"/>
    <property type="molecule type" value="Genomic_DNA"/>
</dbReference>
<protein>
    <recommendedName>
        <fullName evidence="4">Cobalt transporter</fullName>
    </recommendedName>
</protein>
<keyword evidence="1" id="KW-1133">Transmembrane helix</keyword>
<keyword evidence="1" id="KW-0472">Membrane</keyword>
<evidence type="ECO:0000313" key="3">
    <source>
        <dbReference type="Proteomes" id="UP000279968"/>
    </source>
</evidence>
<evidence type="ECO:0008006" key="4">
    <source>
        <dbReference type="Google" id="ProtNLM"/>
    </source>
</evidence>
<feature type="transmembrane region" description="Helical" evidence="1">
    <location>
        <begin position="102"/>
        <end position="121"/>
    </location>
</feature>
<keyword evidence="3" id="KW-1185">Reference proteome</keyword>
<dbReference type="OrthoDB" id="6851830at2"/>
<dbReference type="AlphaFoldDB" id="A0A3B0AAR0"/>
<evidence type="ECO:0000256" key="1">
    <source>
        <dbReference type="SAM" id="Phobius"/>
    </source>
</evidence>
<feature type="transmembrane region" description="Helical" evidence="1">
    <location>
        <begin position="173"/>
        <end position="192"/>
    </location>
</feature>
<name>A0A3B0AAR0_9ACTN</name>
<feature type="transmembrane region" description="Helical" evidence="1">
    <location>
        <begin position="66"/>
        <end position="90"/>
    </location>
</feature>
<dbReference type="Pfam" id="PF09490">
    <property type="entry name" value="CbtA"/>
    <property type="match status" value="1"/>
</dbReference>
<keyword evidence="1" id="KW-0812">Transmembrane</keyword>
<gene>
    <name evidence="2" type="ORF">D7193_02760</name>
</gene>
<dbReference type="RefSeq" id="WP_120777789.1">
    <property type="nucleotide sequence ID" value="NZ_JBHLUP010000009.1"/>
</dbReference>
<sequence>MLSARSLLVRGMLVGLAAGAAAFLFASVFGEGPIGQAIGVEAAHAAGHSHGESGEHELVSRTVQSTLGLGTATLVYGVALGGLFALAFAVAYGRIGRFGARATAALVALGGFLTVAFVPSLKYPANPPATGNPDTLGQRTGMYFLMIVIAVAVGLLAVSFGRWLHPRLGGWNATILAAVGFVAVIAVVQTALPTISEVPDGFPALVLWDFRLASLGTQLVTWATLGLLFGALTERRLRVRTVLAAEPAASV</sequence>
<dbReference type="Proteomes" id="UP000279968">
    <property type="component" value="Unassembled WGS sequence"/>
</dbReference>